<comment type="caution">
    <text evidence="2">The sequence shown here is derived from an EMBL/GenBank/DDBJ whole genome shotgun (WGS) entry which is preliminary data.</text>
</comment>
<reference evidence="2 3" key="1">
    <citation type="journal article" date="2018" name="Mol. Plant">
        <title>The genome of Artemisia annua provides insight into the evolution of Asteraceae family and artemisinin biosynthesis.</title>
        <authorList>
            <person name="Shen Q."/>
            <person name="Zhang L."/>
            <person name="Liao Z."/>
            <person name="Wang S."/>
            <person name="Yan T."/>
            <person name="Shi P."/>
            <person name="Liu M."/>
            <person name="Fu X."/>
            <person name="Pan Q."/>
            <person name="Wang Y."/>
            <person name="Lv Z."/>
            <person name="Lu X."/>
            <person name="Zhang F."/>
            <person name="Jiang W."/>
            <person name="Ma Y."/>
            <person name="Chen M."/>
            <person name="Hao X."/>
            <person name="Li L."/>
            <person name="Tang Y."/>
            <person name="Lv G."/>
            <person name="Zhou Y."/>
            <person name="Sun X."/>
            <person name="Brodelius P.E."/>
            <person name="Rose J.K.C."/>
            <person name="Tang K."/>
        </authorList>
    </citation>
    <scope>NUCLEOTIDE SEQUENCE [LARGE SCALE GENOMIC DNA]</scope>
    <source>
        <strain evidence="3">cv. Huhao1</strain>
        <tissue evidence="2">Leaf</tissue>
    </source>
</reference>
<evidence type="ECO:0000256" key="1">
    <source>
        <dbReference type="SAM" id="MobiDB-lite"/>
    </source>
</evidence>
<proteinExistence type="predicted"/>
<gene>
    <name evidence="2" type="ORF">CTI12_AA291770</name>
</gene>
<sequence>MFLISNEPDCTCSSSRIVHNAQALTGPTTCPTEGQSCPSLTTNRRATTQASHQMHQSQVSQASSPTNRQSQRIPNNSPTRVSQVFGLNQAGPKVLDFHTGTLQDVDLRVSNTLDGPQLLAYDAVTRNRISGGRSQREVIQDHKQHPLMLASIPAAQGLQVQVIQRHLHLPIHFPRFARDCLHANVFCIGQDHEFRLRVLQVLKSLRERYDGDIAYND</sequence>
<accession>A0A2U1N9J9</accession>
<feature type="region of interest" description="Disordered" evidence="1">
    <location>
        <begin position="45"/>
        <end position="80"/>
    </location>
</feature>
<evidence type="ECO:0000313" key="2">
    <source>
        <dbReference type="EMBL" id="PWA70147.1"/>
    </source>
</evidence>
<dbReference type="AlphaFoldDB" id="A0A2U1N9J9"/>
<keyword evidence="3" id="KW-1185">Reference proteome</keyword>
<name>A0A2U1N9J9_ARTAN</name>
<protein>
    <submittedName>
        <fullName evidence="2">Uncharacterized protein</fullName>
    </submittedName>
</protein>
<dbReference type="EMBL" id="PKPP01003297">
    <property type="protein sequence ID" value="PWA70147.1"/>
    <property type="molecule type" value="Genomic_DNA"/>
</dbReference>
<evidence type="ECO:0000313" key="3">
    <source>
        <dbReference type="Proteomes" id="UP000245207"/>
    </source>
</evidence>
<dbReference type="Proteomes" id="UP000245207">
    <property type="component" value="Unassembled WGS sequence"/>
</dbReference>
<organism evidence="2 3">
    <name type="scientific">Artemisia annua</name>
    <name type="common">Sweet wormwood</name>
    <dbReference type="NCBI Taxonomy" id="35608"/>
    <lineage>
        <taxon>Eukaryota</taxon>
        <taxon>Viridiplantae</taxon>
        <taxon>Streptophyta</taxon>
        <taxon>Embryophyta</taxon>
        <taxon>Tracheophyta</taxon>
        <taxon>Spermatophyta</taxon>
        <taxon>Magnoliopsida</taxon>
        <taxon>eudicotyledons</taxon>
        <taxon>Gunneridae</taxon>
        <taxon>Pentapetalae</taxon>
        <taxon>asterids</taxon>
        <taxon>campanulids</taxon>
        <taxon>Asterales</taxon>
        <taxon>Asteraceae</taxon>
        <taxon>Asteroideae</taxon>
        <taxon>Anthemideae</taxon>
        <taxon>Artemisiinae</taxon>
        <taxon>Artemisia</taxon>
    </lineage>
</organism>